<organism evidence="4 5">
    <name type="scientific">Clostridium cadaveris</name>
    <dbReference type="NCBI Taxonomy" id="1529"/>
    <lineage>
        <taxon>Bacteria</taxon>
        <taxon>Bacillati</taxon>
        <taxon>Bacillota</taxon>
        <taxon>Clostridia</taxon>
        <taxon>Eubacteriales</taxon>
        <taxon>Clostridiaceae</taxon>
        <taxon>Clostridium</taxon>
    </lineage>
</organism>
<dbReference type="AlphaFoldDB" id="A0A1I2NQ64"/>
<dbReference type="SUPFAM" id="SSF54001">
    <property type="entry name" value="Cysteine proteinases"/>
    <property type="match status" value="1"/>
</dbReference>
<keyword evidence="1" id="KW-0732">Signal</keyword>
<feature type="chain" id="PRO_5038217035" evidence="1">
    <location>
        <begin position="32"/>
        <end position="342"/>
    </location>
</feature>
<evidence type="ECO:0000313" key="4">
    <source>
        <dbReference type="EMBL" id="SFG03586.1"/>
    </source>
</evidence>
<reference evidence="4 5" key="1">
    <citation type="submission" date="2016-10" db="EMBL/GenBank/DDBJ databases">
        <authorList>
            <person name="de Groot N.N."/>
        </authorList>
    </citation>
    <scope>NUCLEOTIDE SEQUENCE [LARGE SCALE GENOMIC DNA]</scope>
    <source>
        <strain evidence="4 5">NLAE-zl-G419</strain>
    </source>
</reference>
<accession>A0A1I2NQ64</accession>
<reference evidence="3 6" key="2">
    <citation type="submission" date="2018-03" db="EMBL/GenBank/DDBJ databases">
        <title>The uncultured portion of the human microbiome is neutrally assembled.</title>
        <authorList>
            <person name="Jeraldo P."/>
            <person name="Boardman L."/>
            <person name="White B.A."/>
            <person name="Nelson H."/>
            <person name="Goldenfeld N."/>
            <person name="Chia N."/>
        </authorList>
    </citation>
    <scope>NUCLEOTIDE SEQUENCE [LARGE SCALE GENOMIC DNA]</scope>
    <source>
        <strain evidence="3">CIM:MAG 903</strain>
    </source>
</reference>
<dbReference type="Gene3D" id="3.10.620.30">
    <property type="match status" value="1"/>
</dbReference>
<dbReference type="InterPro" id="IPR002931">
    <property type="entry name" value="Transglutaminase-like"/>
</dbReference>
<dbReference type="Proteomes" id="UP000246114">
    <property type="component" value="Unassembled WGS sequence"/>
</dbReference>
<dbReference type="OrthoDB" id="9788327at2"/>
<evidence type="ECO:0000259" key="2">
    <source>
        <dbReference type="Pfam" id="PF01841"/>
    </source>
</evidence>
<dbReference type="RefSeq" id="WP_074846091.1">
    <property type="nucleotide sequence ID" value="NZ_CABMJC010000014.1"/>
</dbReference>
<dbReference type="InterPro" id="IPR038765">
    <property type="entry name" value="Papain-like_cys_pep_sf"/>
</dbReference>
<dbReference type="eggNOG" id="COG5279">
    <property type="taxonomic scope" value="Bacteria"/>
</dbReference>
<evidence type="ECO:0000313" key="3">
    <source>
        <dbReference type="EMBL" id="PWL53681.1"/>
    </source>
</evidence>
<dbReference type="PROSITE" id="PS51257">
    <property type="entry name" value="PROKAR_LIPOPROTEIN"/>
    <property type="match status" value="1"/>
</dbReference>
<dbReference type="EMBL" id="FOOE01000022">
    <property type="protein sequence ID" value="SFG03586.1"/>
    <property type="molecule type" value="Genomic_DNA"/>
</dbReference>
<dbReference type="STRING" id="1529.SAMN04487885_12217"/>
<dbReference type="Proteomes" id="UP000182135">
    <property type="component" value="Unassembled WGS sequence"/>
</dbReference>
<sequence length="342" mass="39593">MKLSRLKIQNKAVLKHLAVILLCSITLTLGACTKAGDTKEEVSKQEETVVQAPEIEKKKFNYNPYLMVKEQREFIGEDYDRYKELLDAVIDGKTEVNMDLESQKQCDRISRGIFAGFFPKVFIDDFTYDVDSKKINITYKIPVGEYKIKVNDFIAKVEEILNDNLSEKDDDFTKALKLYKYVATHITYDDDPMHSSYKGIMEGVGLCQTYSSIYEFLLRQVGIECSEAGGPMINGTHHAWTIAKIDGINYHFDPTFESTNPLSNGQGVMYFAMSDEERYDTGALPNYISPTRDWFPNMERRVCPEARYSSFRNCNKWEIDDKDKKIKMYNNDKVVYEYDIMK</sequence>
<feature type="signal peptide" evidence="1">
    <location>
        <begin position="1"/>
        <end position="31"/>
    </location>
</feature>
<proteinExistence type="predicted"/>
<protein>
    <submittedName>
        <fullName evidence="3">Transglutaminase domain-containing protein</fullName>
    </submittedName>
    <submittedName>
        <fullName evidence="4">Transglutaminase-like superfamily protein</fullName>
    </submittedName>
</protein>
<dbReference type="Pfam" id="PF01841">
    <property type="entry name" value="Transglut_core"/>
    <property type="match status" value="1"/>
</dbReference>
<name>A0A1I2NQ64_9CLOT</name>
<keyword evidence="5" id="KW-1185">Reference proteome</keyword>
<gene>
    <name evidence="3" type="ORF">DBY38_06810</name>
    <name evidence="4" type="ORF">SAMN04487885_12217</name>
</gene>
<feature type="domain" description="Transglutaminase-like" evidence="2">
    <location>
        <begin position="164"/>
        <end position="250"/>
    </location>
</feature>
<dbReference type="EMBL" id="QAMZ01000034">
    <property type="protein sequence ID" value="PWL53681.1"/>
    <property type="molecule type" value="Genomic_DNA"/>
</dbReference>
<evidence type="ECO:0000313" key="5">
    <source>
        <dbReference type="Proteomes" id="UP000182135"/>
    </source>
</evidence>
<evidence type="ECO:0000256" key="1">
    <source>
        <dbReference type="SAM" id="SignalP"/>
    </source>
</evidence>
<evidence type="ECO:0000313" key="6">
    <source>
        <dbReference type="Proteomes" id="UP000246114"/>
    </source>
</evidence>